<dbReference type="GO" id="GO:0005634">
    <property type="term" value="C:nucleus"/>
    <property type="evidence" value="ECO:0007669"/>
    <property type="project" value="UniProtKB-SubCell"/>
</dbReference>
<evidence type="ECO:0000256" key="7">
    <source>
        <dbReference type="ARBA" id="ARBA00023204"/>
    </source>
</evidence>
<feature type="binding site" evidence="10">
    <location>
        <position position="288"/>
    </location>
    <ligand>
        <name>substrate</name>
    </ligand>
</feature>
<keyword evidence="5" id="KW-0378">Hydrolase</keyword>
<dbReference type="PROSITE" id="PS50330">
    <property type="entry name" value="UIM"/>
    <property type="match status" value="1"/>
</dbReference>
<dbReference type="GO" id="GO:0003697">
    <property type="term" value="F:single-stranded DNA binding"/>
    <property type="evidence" value="ECO:0007669"/>
    <property type="project" value="TreeGrafter"/>
</dbReference>
<keyword evidence="6" id="KW-0269">Exonuclease</keyword>
<dbReference type="GO" id="GO:0004527">
    <property type="term" value="F:exonuclease activity"/>
    <property type="evidence" value="ECO:0007669"/>
    <property type="project" value="UniProtKB-KW"/>
</dbReference>
<gene>
    <name evidence="12" type="ORF">PsYK624_132310</name>
</gene>
<feature type="active site" description="Proton donor/acceptor" evidence="9">
    <location>
        <position position="530"/>
    </location>
</feature>
<evidence type="ECO:0000256" key="11">
    <source>
        <dbReference type="SAM" id="MobiDB-lite"/>
    </source>
</evidence>
<comment type="subcellular location">
    <subcellularLocation>
        <location evidence="1">Nucleus</location>
    </subcellularLocation>
</comment>
<dbReference type="EMBL" id="BPQB01000066">
    <property type="protein sequence ID" value="GJE97021.1"/>
    <property type="molecule type" value="Genomic_DNA"/>
</dbReference>
<feature type="region of interest" description="Disordered" evidence="11">
    <location>
        <begin position="1"/>
        <end position="180"/>
    </location>
</feature>
<evidence type="ECO:0000256" key="2">
    <source>
        <dbReference type="ARBA" id="ARBA00010205"/>
    </source>
</evidence>
<dbReference type="OrthoDB" id="47785at2759"/>
<feature type="binding site" evidence="10">
    <location>
        <position position="532"/>
    </location>
    <ligand>
        <name>substrate</name>
    </ligand>
</feature>
<feature type="compositionally biased region" description="Low complexity" evidence="11">
    <location>
        <begin position="52"/>
        <end position="81"/>
    </location>
</feature>
<keyword evidence="3" id="KW-0540">Nuclease</keyword>
<sequence length="655" mass="70763">MADGFDDEEIALAIARSMQEAAPAPPPKPTTKPKPDPADIIEILDDDDEPPARSAQPSSSYAAQSHKGSDGSSGSSVAEASPPAPTRPGSAFLFDRAQLERERLARQARLRPDIAAGKRARDDDEGGEPGEPGDGGAGAAGAGAGAGVGASASAGGPGTKRQRVSPLSHAPRADVLHSSRGAPARAEEGLFWAGALRQTANKHAEPAKDARPVFRLTEVLGARDEIAFAVVAAYVINLPWFYSFFNRETPVVVVTQDPAGNETIKEVLPNWIKTTPFLRGGRGCQHMKFMLLFYKTGRLRVVVSTANVIEYDWRDVENSVWLQDVPLRATPITHDSKAHDFPAAFMRVLHGVNVAPALISLSKIGHDSLPLKRIEDLRMKWDFSKVKVALIPSLAGKHEGWPKVILTGHPGLMKALQYLGLRTPKGKELALECQGSSIGNYTTQWLNEFYVSARGESAESWLDVPRTRRTRLPLPPVKILFPSRATVQRSALGEPGAGTMFCRRAQWQAAGFPRELFHDSNSKRGGLLMHSKMILATFRDGALAAASARAGSSRAHADASDDEIVEVPPPQAHAGWAYVGSHNFTPSAWGTLSGSAFNPVLNVTNYELGVLVPLDTPQDADRVACWERPPRKYVLGTDEPWMQEESVYFSEAAQG</sequence>
<dbReference type="Gene3D" id="3.30.870.10">
    <property type="entry name" value="Endonuclease Chain A"/>
    <property type="match status" value="2"/>
</dbReference>
<dbReference type="PANTHER" id="PTHR12415">
    <property type="entry name" value="TYROSYL-DNA PHOSPHODIESTERASE 1"/>
    <property type="match status" value="1"/>
</dbReference>
<dbReference type="Proteomes" id="UP000703269">
    <property type="component" value="Unassembled WGS sequence"/>
</dbReference>
<evidence type="ECO:0000256" key="1">
    <source>
        <dbReference type="ARBA" id="ARBA00004123"/>
    </source>
</evidence>
<feature type="compositionally biased region" description="Gly residues" evidence="11">
    <location>
        <begin position="129"/>
        <end position="148"/>
    </location>
</feature>
<dbReference type="SUPFAM" id="SSF56024">
    <property type="entry name" value="Phospholipase D/nuclease"/>
    <property type="match status" value="2"/>
</dbReference>
<feature type="active site" description="Nucleophile" evidence="9">
    <location>
        <position position="286"/>
    </location>
</feature>
<keyword evidence="13" id="KW-1185">Reference proteome</keyword>
<dbReference type="GO" id="GO:0003690">
    <property type="term" value="F:double-stranded DNA binding"/>
    <property type="evidence" value="ECO:0007669"/>
    <property type="project" value="TreeGrafter"/>
</dbReference>
<keyword evidence="7" id="KW-0234">DNA repair</keyword>
<dbReference type="PANTHER" id="PTHR12415:SF0">
    <property type="entry name" value="TYROSYL-DNA PHOSPHODIESTERASE 1"/>
    <property type="match status" value="1"/>
</dbReference>
<keyword evidence="4" id="KW-0227">DNA damage</keyword>
<evidence type="ECO:0000313" key="12">
    <source>
        <dbReference type="EMBL" id="GJE97021.1"/>
    </source>
</evidence>
<comment type="caution">
    <text evidence="12">The sequence shown here is derived from an EMBL/GenBank/DDBJ whole genome shotgun (WGS) entry which is preliminary data.</text>
</comment>
<feature type="compositionally biased region" description="Pro residues" evidence="11">
    <location>
        <begin position="23"/>
        <end position="32"/>
    </location>
</feature>
<dbReference type="CDD" id="cd09122">
    <property type="entry name" value="PLDc_Tdp1_1"/>
    <property type="match status" value="1"/>
</dbReference>
<accession>A0A9P3GLM0</accession>
<evidence type="ECO:0000256" key="4">
    <source>
        <dbReference type="ARBA" id="ARBA00022763"/>
    </source>
</evidence>
<reference evidence="12 13" key="1">
    <citation type="submission" date="2021-08" db="EMBL/GenBank/DDBJ databases">
        <title>Draft Genome Sequence of Phanerochaete sordida strain YK-624.</title>
        <authorList>
            <person name="Mori T."/>
            <person name="Dohra H."/>
            <person name="Suzuki T."/>
            <person name="Kawagishi H."/>
            <person name="Hirai H."/>
        </authorList>
    </citation>
    <scope>NUCLEOTIDE SEQUENCE [LARGE SCALE GENOMIC DNA]</scope>
    <source>
        <strain evidence="12 13">YK-624</strain>
    </source>
</reference>
<name>A0A9P3GLM0_9APHY</name>
<dbReference type="Pfam" id="PF06087">
    <property type="entry name" value="Tyr-DNA_phospho"/>
    <property type="match status" value="1"/>
</dbReference>
<protein>
    <submittedName>
        <fullName evidence="12">Tyrosyl-DNA phosphodiesterase</fullName>
    </submittedName>
</protein>
<evidence type="ECO:0000256" key="8">
    <source>
        <dbReference type="ARBA" id="ARBA00023242"/>
    </source>
</evidence>
<proteinExistence type="inferred from homology"/>
<dbReference type="InterPro" id="IPR010347">
    <property type="entry name" value="Tdp1"/>
</dbReference>
<keyword evidence="8" id="KW-0539">Nucleus</keyword>
<evidence type="ECO:0000256" key="6">
    <source>
        <dbReference type="ARBA" id="ARBA00022839"/>
    </source>
</evidence>
<evidence type="ECO:0000256" key="9">
    <source>
        <dbReference type="PIRSR" id="PIRSR610347-1"/>
    </source>
</evidence>
<organism evidence="12 13">
    <name type="scientific">Phanerochaete sordida</name>
    <dbReference type="NCBI Taxonomy" id="48140"/>
    <lineage>
        <taxon>Eukaryota</taxon>
        <taxon>Fungi</taxon>
        <taxon>Dikarya</taxon>
        <taxon>Basidiomycota</taxon>
        <taxon>Agaricomycotina</taxon>
        <taxon>Agaricomycetes</taxon>
        <taxon>Polyporales</taxon>
        <taxon>Phanerochaetaceae</taxon>
        <taxon>Phanerochaete</taxon>
    </lineage>
</organism>
<evidence type="ECO:0000256" key="10">
    <source>
        <dbReference type="PIRSR" id="PIRSR610347-2"/>
    </source>
</evidence>
<evidence type="ECO:0000313" key="13">
    <source>
        <dbReference type="Proteomes" id="UP000703269"/>
    </source>
</evidence>
<feature type="compositionally biased region" description="Acidic residues" evidence="11">
    <location>
        <begin position="1"/>
        <end position="10"/>
    </location>
</feature>
<evidence type="ECO:0000256" key="3">
    <source>
        <dbReference type="ARBA" id="ARBA00022722"/>
    </source>
</evidence>
<dbReference type="GO" id="GO:0017005">
    <property type="term" value="F:3'-tyrosyl-DNA phosphodiesterase activity"/>
    <property type="evidence" value="ECO:0007669"/>
    <property type="project" value="TreeGrafter"/>
</dbReference>
<dbReference type="AlphaFoldDB" id="A0A9P3GLM0"/>
<evidence type="ECO:0000256" key="5">
    <source>
        <dbReference type="ARBA" id="ARBA00022801"/>
    </source>
</evidence>
<dbReference type="InterPro" id="IPR003903">
    <property type="entry name" value="UIM_dom"/>
</dbReference>
<dbReference type="GO" id="GO:0006281">
    <property type="term" value="P:DNA repair"/>
    <property type="evidence" value="ECO:0007669"/>
    <property type="project" value="UniProtKB-KW"/>
</dbReference>
<dbReference type="CDD" id="cd09123">
    <property type="entry name" value="PLDc_Tdp1_2"/>
    <property type="match status" value="1"/>
</dbReference>
<comment type="similarity">
    <text evidence="2">Belongs to the tyrosyl-DNA phosphodiesterase family.</text>
</comment>